<dbReference type="InterPro" id="IPR018796">
    <property type="entry name" value="COA8"/>
</dbReference>
<evidence type="ECO:0000256" key="5">
    <source>
        <dbReference type="ARBA" id="ARBA00023128"/>
    </source>
</evidence>
<evidence type="ECO:0008006" key="10">
    <source>
        <dbReference type="Google" id="ProtNLM"/>
    </source>
</evidence>
<dbReference type="PANTHER" id="PTHR31107">
    <property type="entry name" value="APOPTOGENIC PROTEIN 1, MITOCHONDRIAL"/>
    <property type="match status" value="1"/>
</dbReference>
<evidence type="ECO:0000256" key="4">
    <source>
        <dbReference type="ARBA" id="ARBA00022946"/>
    </source>
</evidence>
<evidence type="ECO:0000256" key="6">
    <source>
        <dbReference type="ARBA" id="ARBA00023136"/>
    </source>
</evidence>
<dbReference type="Pfam" id="PF10231">
    <property type="entry name" value="COA8"/>
    <property type="match status" value="1"/>
</dbReference>
<comment type="similarity">
    <text evidence="2">Belongs to the COA8 family.</text>
</comment>
<keyword evidence="4" id="KW-0809">Transit peptide</keyword>
<protein>
    <recommendedName>
        <fullName evidence="10">Apoptogenic protein 1, mitochondrial</fullName>
    </recommendedName>
</protein>
<feature type="compositionally biased region" description="Polar residues" evidence="7">
    <location>
        <begin position="33"/>
        <end position="53"/>
    </location>
</feature>
<proteinExistence type="inferred from homology"/>
<evidence type="ECO:0000313" key="8">
    <source>
        <dbReference type="EMBL" id="KAK6307331.1"/>
    </source>
</evidence>
<accession>A0AAN8LP23</accession>
<evidence type="ECO:0000256" key="7">
    <source>
        <dbReference type="SAM" id="MobiDB-lite"/>
    </source>
</evidence>
<dbReference type="AlphaFoldDB" id="A0AAN8LP23"/>
<evidence type="ECO:0000256" key="2">
    <source>
        <dbReference type="ARBA" id="ARBA00005453"/>
    </source>
</evidence>
<dbReference type="EMBL" id="JAGTTL010000020">
    <property type="protein sequence ID" value="KAK6307331.1"/>
    <property type="molecule type" value="Genomic_DNA"/>
</dbReference>
<dbReference type="Proteomes" id="UP001356427">
    <property type="component" value="Unassembled WGS sequence"/>
</dbReference>
<keyword evidence="6" id="KW-0472">Membrane</keyword>
<dbReference type="PANTHER" id="PTHR31107:SF2">
    <property type="entry name" value="CYTOCHROME C OXIDASE ASSEMBLY FACTOR 8"/>
    <property type="match status" value="1"/>
</dbReference>
<feature type="region of interest" description="Disordered" evidence="7">
    <location>
        <begin position="18"/>
        <end position="55"/>
    </location>
</feature>
<keyword evidence="9" id="KW-1185">Reference proteome</keyword>
<dbReference type="GO" id="GO:0097193">
    <property type="term" value="P:intrinsic apoptotic signaling pathway"/>
    <property type="evidence" value="ECO:0007669"/>
    <property type="project" value="InterPro"/>
</dbReference>
<organism evidence="8 9">
    <name type="scientific">Coregonus suidteri</name>
    <dbReference type="NCBI Taxonomy" id="861788"/>
    <lineage>
        <taxon>Eukaryota</taxon>
        <taxon>Metazoa</taxon>
        <taxon>Chordata</taxon>
        <taxon>Craniata</taxon>
        <taxon>Vertebrata</taxon>
        <taxon>Euteleostomi</taxon>
        <taxon>Actinopterygii</taxon>
        <taxon>Neopterygii</taxon>
        <taxon>Teleostei</taxon>
        <taxon>Protacanthopterygii</taxon>
        <taxon>Salmoniformes</taxon>
        <taxon>Salmonidae</taxon>
        <taxon>Coregoninae</taxon>
        <taxon>Coregonus</taxon>
    </lineage>
</organism>
<comment type="subcellular location">
    <subcellularLocation>
        <location evidence="1">Mitochondrion inner membrane</location>
        <topology evidence="1">Peripheral membrane protein</topology>
        <orientation evidence="1">Matrix side</orientation>
    </subcellularLocation>
</comment>
<evidence type="ECO:0000256" key="3">
    <source>
        <dbReference type="ARBA" id="ARBA00022792"/>
    </source>
</evidence>
<name>A0AAN8LP23_9TELE</name>
<comment type="caution">
    <text evidence="8">The sequence shown here is derived from an EMBL/GenBank/DDBJ whole genome shotgun (WGS) entry which is preliminary data.</text>
</comment>
<evidence type="ECO:0000313" key="9">
    <source>
        <dbReference type="Proteomes" id="UP001356427"/>
    </source>
</evidence>
<gene>
    <name evidence="8" type="ORF">J4Q44_G00224790</name>
</gene>
<keyword evidence="5" id="KW-0496">Mitochondrion</keyword>
<dbReference type="GO" id="GO:0005743">
    <property type="term" value="C:mitochondrial inner membrane"/>
    <property type="evidence" value="ECO:0007669"/>
    <property type="project" value="UniProtKB-SubCell"/>
</dbReference>
<reference evidence="8 9" key="1">
    <citation type="submission" date="2021-04" db="EMBL/GenBank/DDBJ databases">
        <authorList>
            <person name="De Guttry C."/>
            <person name="Zahm M."/>
            <person name="Klopp C."/>
            <person name="Cabau C."/>
            <person name="Louis A."/>
            <person name="Berthelot C."/>
            <person name="Parey E."/>
            <person name="Roest Crollius H."/>
            <person name="Montfort J."/>
            <person name="Robinson-Rechavi M."/>
            <person name="Bucao C."/>
            <person name="Bouchez O."/>
            <person name="Gislard M."/>
            <person name="Lluch J."/>
            <person name="Milhes M."/>
            <person name="Lampietro C."/>
            <person name="Lopez Roques C."/>
            <person name="Donnadieu C."/>
            <person name="Braasch I."/>
            <person name="Desvignes T."/>
            <person name="Postlethwait J."/>
            <person name="Bobe J."/>
            <person name="Wedekind C."/>
            <person name="Guiguen Y."/>
        </authorList>
    </citation>
    <scope>NUCLEOTIDE SEQUENCE [LARGE SCALE GENOMIC DNA]</scope>
    <source>
        <strain evidence="8">Cs_M1</strain>
        <tissue evidence="8">Blood</tissue>
    </source>
</reference>
<sequence length="208" mass="24700">MARCQYRGNTKEWRRNDRLAKRNGPLPMRRISANASRRCSSSQPTKQGNSAKRSQFIPAADSKHDWIGPPHSLSNLRPIIYHIPENETELEKQLRTLRQETEDWNHAFWTNQNITFNKEKDAFILSQLKEKGLTERDEKGRKRALNSEEMAVFYKHFLDENCIRHANYNKDWYRRNFTITLLMGRVAFHNIWRTLAERRGWKKGSPTT</sequence>
<evidence type="ECO:0000256" key="1">
    <source>
        <dbReference type="ARBA" id="ARBA00004443"/>
    </source>
</evidence>
<keyword evidence="3" id="KW-0999">Mitochondrion inner membrane</keyword>